<dbReference type="RefSeq" id="WP_070742759.1">
    <property type="nucleotide sequence ID" value="NZ_MDZA01000124.1"/>
</dbReference>
<keyword evidence="1" id="KW-0812">Transmembrane</keyword>
<dbReference type="Proteomes" id="UP000177506">
    <property type="component" value="Unassembled WGS sequence"/>
</dbReference>
<protein>
    <recommendedName>
        <fullName evidence="7">DUF4129 domain-containing protein</fullName>
    </recommendedName>
</protein>
<dbReference type="CDD" id="cd16894">
    <property type="entry name" value="MltD-like"/>
    <property type="match status" value="1"/>
</dbReference>
<keyword evidence="2" id="KW-0732">Signal</keyword>
<gene>
    <name evidence="5" type="ORF">BEN49_22140</name>
</gene>
<evidence type="ECO:0000256" key="1">
    <source>
        <dbReference type="SAM" id="Phobius"/>
    </source>
</evidence>
<name>A0A1G1TIC8_9BACT</name>
<keyword evidence="1" id="KW-1133">Transmembrane helix</keyword>
<evidence type="ECO:0008006" key="7">
    <source>
        <dbReference type="Google" id="ProtNLM"/>
    </source>
</evidence>
<dbReference type="EMBL" id="MDZA01000124">
    <property type="protein sequence ID" value="OGX90621.1"/>
    <property type="molecule type" value="Genomic_DNA"/>
</dbReference>
<organism evidence="5 6">
    <name type="scientific">Hymenobacter coccineus</name>
    <dbReference type="NCBI Taxonomy" id="1908235"/>
    <lineage>
        <taxon>Bacteria</taxon>
        <taxon>Pseudomonadati</taxon>
        <taxon>Bacteroidota</taxon>
        <taxon>Cytophagia</taxon>
        <taxon>Cytophagales</taxon>
        <taxon>Hymenobacteraceae</taxon>
        <taxon>Hymenobacter</taxon>
    </lineage>
</organism>
<dbReference type="Pfam" id="PF13559">
    <property type="entry name" value="DUF4129"/>
    <property type="match status" value="1"/>
</dbReference>
<dbReference type="SUPFAM" id="SSF53955">
    <property type="entry name" value="Lysozyme-like"/>
    <property type="match status" value="1"/>
</dbReference>
<dbReference type="Gene3D" id="1.10.530.10">
    <property type="match status" value="1"/>
</dbReference>
<dbReference type="Pfam" id="PF01464">
    <property type="entry name" value="SLT"/>
    <property type="match status" value="1"/>
</dbReference>
<dbReference type="InterPro" id="IPR023346">
    <property type="entry name" value="Lysozyme-like_dom_sf"/>
</dbReference>
<accession>A0A1G1TIC8</accession>
<dbReference type="InterPro" id="IPR008258">
    <property type="entry name" value="Transglycosylase_SLT_dom_1"/>
</dbReference>
<evidence type="ECO:0000313" key="6">
    <source>
        <dbReference type="Proteomes" id="UP000177506"/>
    </source>
</evidence>
<sequence length="422" mass="46761">MNTRFLLLVLLALAGAPAAAQRPAAARPNVPAELDALGLHLVLTAEAQRLVQLRADALVRHQPSFQARVDLADAAFPLIDQTLQQAGVPRDFRYLALQESALLPDAQSAHGAVGYWQLKRETATGLGLRVDGAVDERKHLAASTRGAARYLTQSNAALRNWLDALLSYYTGLGGVRPYTLPTDAGATEMAITADTSPYVLMFLAQKVAFEPACGLNPHPARLRELRGQRDFNYAEAVPRLSAWDLFWARLWQRVQNWLDQRTYTHFWRWVFYALFVAAGVFVVLKLLQVDLTGVFGRGPRRAPLAYDATAENIHEVDFTARLAEAEATSNFRLGVRLGYLQLLKQLADGGFIDWQPNKTNHAYLAELPAQGPLRADFREITRQFEYVWYGELGLTAGQYAHVRTGHRALAGQLAGAPARRPA</sequence>
<dbReference type="AlphaFoldDB" id="A0A1G1TIC8"/>
<keyword evidence="6" id="KW-1185">Reference proteome</keyword>
<proteinExistence type="predicted"/>
<feature type="domain" description="Transglycosylase SLT" evidence="3">
    <location>
        <begin position="85"/>
        <end position="177"/>
    </location>
</feature>
<feature type="domain" description="Protein-glutamine gamma-glutamyltransferase-like C-terminal" evidence="4">
    <location>
        <begin position="339"/>
        <end position="404"/>
    </location>
</feature>
<feature type="transmembrane region" description="Helical" evidence="1">
    <location>
        <begin position="266"/>
        <end position="287"/>
    </location>
</feature>
<keyword evidence="1" id="KW-0472">Membrane</keyword>
<feature type="signal peptide" evidence="2">
    <location>
        <begin position="1"/>
        <end position="20"/>
    </location>
</feature>
<comment type="caution">
    <text evidence="5">The sequence shown here is derived from an EMBL/GenBank/DDBJ whole genome shotgun (WGS) entry which is preliminary data.</text>
</comment>
<evidence type="ECO:0000313" key="5">
    <source>
        <dbReference type="EMBL" id="OGX90621.1"/>
    </source>
</evidence>
<dbReference type="OrthoDB" id="5491447at2"/>
<evidence type="ECO:0000259" key="3">
    <source>
        <dbReference type="Pfam" id="PF01464"/>
    </source>
</evidence>
<feature type="chain" id="PRO_5009579644" description="DUF4129 domain-containing protein" evidence="2">
    <location>
        <begin position="21"/>
        <end position="422"/>
    </location>
</feature>
<dbReference type="InterPro" id="IPR025403">
    <property type="entry name" value="TgpA-like_C"/>
</dbReference>
<reference evidence="5 6" key="1">
    <citation type="submission" date="2016-08" db="EMBL/GenBank/DDBJ databases">
        <title>Hymenobacter coccineus sp. nov., Hymenobacter lapidarius sp. nov. and Hymenobacter glacialis sp. nov., isolated from Antarctic soil.</title>
        <authorList>
            <person name="Sedlacek I."/>
            <person name="Kralova S."/>
            <person name="Kyrova K."/>
            <person name="Maslanova I."/>
            <person name="Stankova E."/>
            <person name="Vrbovska V."/>
            <person name="Nemec M."/>
            <person name="Bartak M."/>
            <person name="Svec P."/>
            <person name="Busse H.-J."/>
            <person name="Pantucek R."/>
        </authorList>
    </citation>
    <scope>NUCLEOTIDE SEQUENCE [LARGE SCALE GENOMIC DNA]</scope>
    <source>
        <strain evidence="5 6">CCM 8649</strain>
    </source>
</reference>
<evidence type="ECO:0000259" key="4">
    <source>
        <dbReference type="Pfam" id="PF13559"/>
    </source>
</evidence>
<evidence type="ECO:0000256" key="2">
    <source>
        <dbReference type="SAM" id="SignalP"/>
    </source>
</evidence>